<reference evidence="2" key="1">
    <citation type="submission" date="2016-10" db="EMBL/GenBank/DDBJ databases">
        <authorList>
            <person name="de Groot N.N."/>
        </authorList>
    </citation>
    <scope>NUCLEOTIDE SEQUENCE</scope>
</reference>
<dbReference type="InterPro" id="IPR036890">
    <property type="entry name" value="HATPase_C_sf"/>
</dbReference>
<gene>
    <name evidence="2" type="ORF">MNB_SM-5-837</name>
</gene>
<proteinExistence type="predicted"/>
<protein>
    <submittedName>
        <fullName evidence="2">Response regulator receiver domain protein (CheY-like)</fullName>
    </submittedName>
</protein>
<dbReference type="AlphaFoldDB" id="A0A1W1C7Z8"/>
<dbReference type="Gene3D" id="3.30.565.10">
    <property type="entry name" value="Histidine kinase-like ATPase, C-terminal domain"/>
    <property type="match status" value="1"/>
</dbReference>
<dbReference type="EMBL" id="FPHH01000064">
    <property type="protein sequence ID" value="SFV61879.1"/>
    <property type="molecule type" value="Genomic_DNA"/>
</dbReference>
<sequence length="191" mass="22208">MYYRGVERGDTLAEEFVNALKTPMQERTFATTLEAVDSAVEWYEEVCRAITPYDEEEMSRASLVFLELFMNAYEHGNLGIDREKKKRYLEQGIYYEKLPIIEQNSDAKISVKVYEMQKSGVASIVTQICDEGRGFNLLQFIKQSKSKTNPNGRGIFVSRKNCNDIYYNKRGNCVLFFIKEHLEKGKLYEES</sequence>
<evidence type="ECO:0000259" key="1">
    <source>
        <dbReference type="Pfam" id="PF13581"/>
    </source>
</evidence>
<evidence type="ECO:0000313" key="2">
    <source>
        <dbReference type="EMBL" id="SFV61879.1"/>
    </source>
</evidence>
<name>A0A1W1C7Z8_9ZZZZ</name>
<dbReference type="Pfam" id="PF13581">
    <property type="entry name" value="HATPase_c_2"/>
    <property type="match status" value="1"/>
</dbReference>
<feature type="domain" description="Histidine kinase/HSP90-like ATPase" evidence="1">
    <location>
        <begin position="29"/>
        <end position="175"/>
    </location>
</feature>
<accession>A0A1W1C7Z8</accession>
<organism evidence="2">
    <name type="scientific">hydrothermal vent metagenome</name>
    <dbReference type="NCBI Taxonomy" id="652676"/>
    <lineage>
        <taxon>unclassified sequences</taxon>
        <taxon>metagenomes</taxon>
        <taxon>ecological metagenomes</taxon>
    </lineage>
</organism>
<dbReference type="InterPro" id="IPR003594">
    <property type="entry name" value="HATPase_dom"/>
</dbReference>